<evidence type="ECO:0008006" key="13">
    <source>
        <dbReference type="Google" id="ProtNLM"/>
    </source>
</evidence>
<keyword evidence="5" id="KW-0547">Nucleotide-binding</keyword>
<gene>
    <name evidence="12" type="ORF">METZ01_LOCUS2147</name>
</gene>
<dbReference type="GO" id="GO:0005524">
    <property type="term" value="F:ATP binding"/>
    <property type="evidence" value="ECO:0007669"/>
    <property type="project" value="UniProtKB-KW"/>
</dbReference>
<dbReference type="CDD" id="cd18543">
    <property type="entry name" value="ABC_6TM_Rv0194_D1_like"/>
    <property type="match status" value="1"/>
</dbReference>
<dbReference type="FunFam" id="3.40.50.300:FF:000299">
    <property type="entry name" value="ABC transporter ATP-binding protein/permease"/>
    <property type="match status" value="1"/>
</dbReference>
<sequence length="617" mass="67452">MHLDDATFEPVREWSDYPPVAATIRTRGPQGWLRRISPIVMTHRWRISWSVLAALVAMVAQILVPRVIGLAIDGALIDQSGSLWIFVLTLLILGVARAGATFGYRYGLYGMAFKVEYQLRTLLFEHLGRLSFAFYDRVQSGQIISRANSDIRSVQMFMAFAPIMAVQFLSFVIAIGLMAAISLPLTAITMVALPGVFAIGQRLRTIMFPLSWVVQSRQAEIATVVDESVSGVRVVKAFAAERQQIEALARGAERLRWANLLQHRTRASHTPFIENLPRLALAAVLLVGGQQVINGSLSIGDLVSFNLYILLLQAPFRFVGMLLILGQRAKASAERIYEVLDEPPGTSDKPGAVDLVPAGGAISFSQVGFAYGTETVGGTKGVEEPPRVLHNFELEIPAGQSIAIVGRTGSGKSTVARLLMRFYDLQQGSILLDGQDIASLTQASLRSTVGLVPDEPFLFSTSVHDNIAYGQPGASRISVEKAARAAQAHEFIVGLENGYDTIIGERGYDLSGGQRQRISLARLFLQNPSVIILDDSTSSIDVEIEERIHRSLQELLKDRTTIVIAHRLSTIGLAQRVVLVEDGHIVADGSHQYLMDSEPRYVQALAASVTDDGERAW</sequence>
<dbReference type="SUPFAM" id="SSF52540">
    <property type="entry name" value="P-loop containing nucleoside triphosphate hydrolases"/>
    <property type="match status" value="1"/>
</dbReference>
<feature type="transmembrane region" description="Helical" evidence="9">
    <location>
        <begin position="84"/>
        <end position="104"/>
    </location>
</feature>
<evidence type="ECO:0000256" key="4">
    <source>
        <dbReference type="ARBA" id="ARBA00022692"/>
    </source>
</evidence>
<evidence type="ECO:0000256" key="6">
    <source>
        <dbReference type="ARBA" id="ARBA00022840"/>
    </source>
</evidence>
<feature type="transmembrane region" description="Helical" evidence="9">
    <location>
        <begin position="51"/>
        <end position="72"/>
    </location>
</feature>
<dbReference type="GO" id="GO:0016887">
    <property type="term" value="F:ATP hydrolysis activity"/>
    <property type="evidence" value="ECO:0007669"/>
    <property type="project" value="InterPro"/>
</dbReference>
<keyword evidence="4 9" id="KW-0812">Transmembrane</keyword>
<protein>
    <recommendedName>
        <fullName evidence="13">ABC transporter ATP-binding protein</fullName>
    </recommendedName>
</protein>
<evidence type="ECO:0000256" key="7">
    <source>
        <dbReference type="ARBA" id="ARBA00022989"/>
    </source>
</evidence>
<keyword evidence="2" id="KW-0813">Transport</keyword>
<dbReference type="AlphaFoldDB" id="A0A381N6S9"/>
<dbReference type="PROSITE" id="PS00211">
    <property type="entry name" value="ABC_TRANSPORTER_1"/>
    <property type="match status" value="1"/>
</dbReference>
<evidence type="ECO:0000256" key="2">
    <source>
        <dbReference type="ARBA" id="ARBA00022448"/>
    </source>
</evidence>
<dbReference type="InterPro" id="IPR039421">
    <property type="entry name" value="Type_1_exporter"/>
</dbReference>
<keyword evidence="7 9" id="KW-1133">Transmembrane helix</keyword>
<dbReference type="Pfam" id="PF00005">
    <property type="entry name" value="ABC_tran"/>
    <property type="match status" value="1"/>
</dbReference>
<name>A0A381N6S9_9ZZZZ</name>
<dbReference type="GO" id="GO:0015421">
    <property type="term" value="F:ABC-type oligopeptide transporter activity"/>
    <property type="evidence" value="ECO:0007669"/>
    <property type="project" value="TreeGrafter"/>
</dbReference>
<reference evidence="12" key="1">
    <citation type="submission" date="2018-05" db="EMBL/GenBank/DDBJ databases">
        <authorList>
            <person name="Lanie J.A."/>
            <person name="Ng W.-L."/>
            <person name="Kazmierczak K.M."/>
            <person name="Andrzejewski T.M."/>
            <person name="Davidsen T.M."/>
            <person name="Wayne K.J."/>
            <person name="Tettelin H."/>
            <person name="Glass J.I."/>
            <person name="Rusch D."/>
            <person name="Podicherti R."/>
            <person name="Tsui H.-C.T."/>
            <person name="Winkler M.E."/>
        </authorList>
    </citation>
    <scope>NUCLEOTIDE SEQUENCE</scope>
</reference>
<keyword evidence="3" id="KW-1003">Cell membrane</keyword>
<dbReference type="InterPro" id="IPR036640">
    <property type="entry name" value="ABC1_TM_sf"/>
</dbReference>
<dbReference type="SUPFAM" id="SSF90123">
    <property type="entry name" value="ABC transporter transmembrane region"/>
    <property type="match status" value="1"/>
</dbReference>
<proteinExistence type="predicted"/>
<dbReference type="SMART" id="SM00382">
    <property type="entry name" value="AAA"/>
    <property type="match status" value="1"/>
</dbReference>
<dbReference type="Pfam" id="PF00664">
    <property type="entry name" value="ABC_membrane"/>
    <property type="match status" value="1"/>
</dbReference>
<dbReference type="PANTHER" id="PTHR43394:SF1">
    <property type="entry name" value="ATP-BINDING CASSETTE SUB-FAMILY B MEMBER 10, MITOCHONDRIAL"/>
    <property type="match status" value="1"/>
</dbReference>
<dbReference type="PROSITE" id="PS50929">
    <property type="entry name" value="ABC_TM1F"/>
    <property type="match status" value="1"/>
</dbReference>
<dbReference type="PANTHER" id="PTHR43394">
    <property type="entry name" value="ATP-DEPENDENT PERMEASE MDL1, MITOCHONDRIAL"/>
    <property type="match status" value="1"/>
</dbReference>
<evidence type="ECO:0000259" key="10">
    <source>
        <dbReference type="PROSITE" id="PS50893"/>
    </source>
</evidence>
<keyword evidence="6" id="KW-0067">ATP-binding</keyword>
<dbReference type="InterPro" id="IPR003439">
    <property type="entry name" value="ABC_transporter-like_ATP-bd"/>
</dbReference>
<organism evidence="12">
    <name type="scientific">marine metagenome</name>
    <dbReference type="NCBI Taxonomy" id="408172"/>
    <lineage>
        <taxon>unclassified sequences</taxon>
        <taxon>metagenomes</taxon>
        <taxon>ecological metagenomes</taxon>
    </lineage>
</organism>
<dbReference type="GO" id="GO:0005886">
    <property type="term" value="C:plasma membrane"/>
    <property type="evidence" value="ECO:0007669"/>
    <property type="project" value="UniProtKB-SubCell"/>
</dbReference>
<evidence type="ECO:0000313" key="12">
    <source>
        <dbReference type="EMBL" id="SUZ49293.1"/>
    </source>
</evidence>
<dbReference type="EMBL" id="UINC01000111">
    <property type="protein sequence ID" value="SUZ49293.1"/>
    <property type="molecule type" value="Genomic_DNA"/>
</dbReference>
<dbReference type="InterPro" id="IPR017871">
    <property type="entry name" value="ABC_transporter-like_CS"/>
</dbReference>
<evidence type="ECO:0000256" key="9">
    <source>
        <dbReference type="SAM" id="Phobius"/>
    </source>
</evidence>
<evidence type="ECO:0000256" key="3">
    <source>
        <dbReference type="ARBA" id="ARBA00022475"/>
    </source>
</evidence>
<dbReference type="PROSITE" id="PS50893">
    <property type="entry name" value="ABC_TRANSPORTER_2"/>
    <property type="match status" value="1"/>
</dbReference>
<accession>A0A381N6S9</accession>
<comment type="subcellular location">
    <subcellularLocation>
        <location evidence="1">Cell membrane</location>
        <topology evidence="1">Multi-pass membrane protein</topology>
    </subcellularLocation>
</comment>
<dbReference type="InterPro" id="IPR011527">
    <property type="entry name" value="ABC1_TM_dom"/>
</dbReference>
<keyword evidence="8 9" id="KW-0472">Membrane</keyword>
<evidence type="ECO:0000256" key="1">
    <source>
        <dbReference type="ARBA" id="ARBA00004651"/>
    </source>
</evidence>
<feature type="transmembrane region" description="Helical" evidence="9">
    <location>
        <begin position="181"/>
        <end position="200"/>
    </location>
</feature>
<feature type="domain" description="ABC transporter" evidence="10">
    <location>
        <begin position="362"/>
        <end position="607"/>
    </location>
</feature>
<feature type="domain" description="ABC transmembrane type-1" evidence="11">
    <location>
        <begin position="49"/>
        <end position="328"/>
    </location>
</feature>
<dbReference type="Gene3D" id="1.20.1560.10">
    <property type="entry name" value="ABC transporter type 1, transmembrane domain"/>
    <property type="match status" value="1"/>
</dbReference>
<dbReference type="InterPro" id="IPR003593">
    <property type="entry name" value="AAA+_ATPase"/>
</dbReference>
<dbReference type="InterPro" id="IPR027417">
    <property type="entry name" value="P-loop_NTPase"/>
</dbReference>
<evidence type="ECO:0000256" key="8">
    <source>
        <dbReference type="ARBA" id="ARBA00023136"/>
    </source>
</evidence>
<evidence type="ECO:0000259" key="11">
    <source>
        <dbReference type="PROSITE" id="PS50929"/>
    </source>
</evidence>
<dbReference type="Gene3D" id="3.40.50.300">
    <property type="entry name" value="P-loop containing nucleotide triphosphate hydrolases"/>
    <property type="match status" value="1"/>
</dbReference>
<evidence type="ECO:0000256" key="5">
    <source>
        <dbReference type="ARBA" id="ARBA00022741"/>
    </source>
</evidence>